<evidence type="ECO:0000256" key="6">
    <source>
        <dbReference type="HAMAP-Rule" id="MF_02201"/>
    </source>
</evidence>
<evidence type="ECO:0000256" key="5">
    <source>
        <dbReference type="ARBA" id="ARBA00023014"/>
    </source>
</evidence>
<dbReference type="PANTHER" id="PTHR43687:SF1">
    <property type="entry name" value="FERREDOXIN III"/>
    <property type="match status" value="1"/>
</dbReference>
<feature type="binding site" evidence="6">
    <location>
        <position position="140"/>
    </location>
    <ligand>
        <name>[4Fe-4S] cluster</name>
        <dbReference type="ChEBI" id="CHEBI:49883"/>
        <label>3</label>
    </ligand>
</feature>
<keyword evidence="3 6" id="KW-0677">Repeat</keyword>
<feature type="binding site" evidence="6">
    <location>
        <position position="143"/>
    </location>
    <ligand>
        <name>[4Fe-4S] cluster</name>
        <dbReference type="ChEBI" id="CHEBI:49883"/>
        <label>3</label>
    </ligand>
</feature>
<proteinExistence type="inferred from homology"/>
<keyword evidence="6" id="KW-0963">Cytoplasm</keyword>
<dbReference type="NCBIfam" id="TIGR00402">
    <property type="entry name" value="napF"/>
    <property type="match status" value="1"/>
</dbReference>
<dbReference type="InterPro" id="IPR017900">
    <property type="entry name" value="4Fe4S_Fe_S_CS"/>
</dbReference>
<evidence type="ECO:0000256" key="4">
    <source>
        <dbReference type="ARBA" id="ARBA00023004"/>
    </source>
</evidence>
<comment type="subcellular location">
    <subcellularLocation>
        <location evidence="6">Cytoplasm</location>
    </subcellularLocation>
</comment>
<dbReference type="PROSITE" id="PS51379">
    <property type="entry name" value="4FE4S_FER_2"/>
    <property type="match status" value="3"/>
</dbReference>
<dbReference type="Pfam" id="PF12838">
    <property type="entry name" value="Fer4_7"/>
    <property type="match status" value="2"/>
</dbReference>
<feature type="binding site" evidence="6">
    <location>
        <position position="68"/>
    </location>
    <ligand>
        <name>[4Fe-4S] cluster</name>
        <dbReference type="ChEBI" id="CHEBI:49883"/>
        <label>2</label>
    </ligand>
</feature>
<dbReference type="EMBL" id="JACHOU010000005">
    <property type="protein sequence ID" value="MBB6354802.1"/>
    <property type="molecule type" value="Genomic_DNA"/>
</dbReference>
<feature type="binding site" evidence="6">
    <location>
        <position position="47"/>
    </location>
    <ligand>
        <name>[4Fe-4S] cluster</name>
        <dbReference type="ChEBI" id="CHEBI:49883"/>
        <label>1</label>
    </ligand>
</feature>
<feature type="binding site" evidence="6">
    <location>
        <position position="146"/>
    </location>
    <ligand>
        <name>[4Fe-4S] cluster</name>
        <dbReference type="ChEBI" id="CHEBI:49883"/>
        <label>3</label>
    </ligand>
</feature>
<keyword evidence="2 6" id="KW-0479">Metal-binding</keyword>
<keyword evidence="1 6" id="KW-0004">4Fe-4S</keyword>
<dbReference type="InterPro" id="IPR017896">
    <property type="entry name" value="4Fe4S_Fe-S-bd"/>
</dbReference>
<dbReference type="HAMAP" id="MF_02201">
    <property type="entry name" value="NapF"/>
    <property type="match status" value="1"/>
</dbReference>
<reference evidence="8 9" key="1">
    <citation type="submission" date="2020-08" db="EMBL/GenBank/DDBJ databases">
        <title>Genomic Encyclopedia of Type Strains, Phase IV (KMG-IV): sequencing the most valuable type-strain genomes for metagenomic binning, comparative biology and taxonomic classification.</title>
        <authorList>
            <person name="Goeker M."/>
        </authorList>
    </citation>
    <scope>NUCLEOTIDE SEQUENCE [LARGE SCALE GENOMIC DNA]</scope>
    <source>
        <strain evidence="8 9">DSM 7051</strain>
    </source>
</reference>
<comment type="subunit">
    <text evidence="6">Interacts with the cytoplasmic NapA precursor.</text>
</comment>
<evidence type="ECO:0000256" key="1">
    <source>
        <dbReference type="ARBA" id="ARBA00022485"/>
    </source>
</evidence>
<feature type="binding site" evidence="6">
    <location>
        <position position="37"/>
    </location>
    <ligand>
        <name>[4Fe-4S] cluster</name>
        <dbReference type="ChEBI" id="CHEBI:49883"/>
        <label>1</label>
    </ligand>
</feature>
<sequence length="167" mass="16886">MAALGSISRRSFLTGRDDQPVRRLLPPGVAEDGLAACTGCGSCVDACPTAIIALVAGKPSLDFLAGECLLCGDCATVCPEPVFDRAVPPAFAHVVAISDACLARNGVSCMSCRDACPPMAIAFKPRIGGPFLPQLDEAACTGCGACIAPCPAQAIAVTPISMEPAHA</sequence>
<evidence type="ECO:0000256" key="2">
    <source>
        <dbReference type="ARBA" id="ARBA00022723"/>
    </source>
</evidence>
<dbReference type="Gene3D" id="3.30.70.20">
    <property type="match status" value="2"/>
</dbReference>
<evidence type="ECO:0000313" key="8">
    <source>
        <dbReference type="EMBL" id="MBB6354802.1"/>
    </source>
</evidence>
<dbReference type="AlphaFoldDB" id="A0A7X0F7Y8"/>
<organism evidence="8 9">
    <name type="scientific">Aminobacter aganoensis</name>
    <dbReference type="NCBI Taxonomy" id="83264"/>
    <lineage>
        <taxon>Bacteria</taxon>
        <taxon>Pseudomonadati</taxon>
        <taxon>Pseudomonadota</taxon>
        <taxon>Alphaproteobacteria</taxon>
        <taxon>Hyphomicrobiales</taxon>
        <taxon>Phyllobacteriaceae</taxon>
        <taxon>Aminobacter</taxon>
    </lineage>
</organism>
<comment type="similarity">
    <text evidence="6">Belongs to the NapF family.</text>
</comment>
<dbReference type="PANTHER" id="PTHR43687">
    <property type="entry name" value="ADENYLYLSULFATE REDUCTASE, BETA SUBUNIT"/>
    <property type="match status" value="1"/>
</dbReference>
<keyword evidence="9" id="KW-1185">Reference proteome</keyword>
<gene>
    <name evidence="6" type="primary">napF</name>
    <name evidence="8" type="ORF">GGR00_002598</name>
</gene>
<feature type="binding site" evidence="6">
    <location>
        <position position="40"/>
    </location>
    <ligand>
        <name>[4Fe-4S] cluster</name>
        <dbReference type="ChEBI" id="CHEBI:49883"/>
        <label>1</label>
    </ligand>
</feature>
<comment type="caution">
    <text evidence="8">The sequence shown here is derived from an EMBL/GenBank/DDBJ whole genome shotgun (WGS) entry which is preliminary data.</text>
</comment>
<feature type="domain" description="4Fe-4S ferredoxin-type" evidence="7">
    <location>
        <begin position="59"/>
        <end position="88"/>
    </location>
</feature>
<feature type="binding site" evidence="6">
    <location>
        <position position="71"/>
    </location>
    <ligand>
        <name>[4Fe-4S] cluster</name>
        <dbReference type="ChEBI" id="CHEBI:49883"/>
        <label>2</label>
    </ligand>
</feature>
<dbReference type="RefSeq" id="WP_184699614.1">
    <property type="nucleotide sequence ID" value="NZ_BAABEG010000001.1"/>
</dbReference>
<comment type="function">
    <text evidence="6">Could be involved in the maturation of NapA, the catalytic subunit of the periplasmic nitrate reductase, before its export into the periplasm.</text>
</comment>
<keyword evidence="5 6" id="KW-0411">Iron-sulfur</keyword>
<dbReference type="InterPro" id="IPR004496">
    <property type="entry name" value="NapF"/>
</dbReference>
<dbReference type="GO" id="GO:0046872">
    <property type="term" value="F:metal ion binding"/>
    <property type="evidence" value="ECO:0007669"/>
    <property type="project" value="UniProtKB-KW"/>
</dbReference>
<feature type="binding site" evidence="6">
    <location>
        <position position="78"/>
    </location>
    <ligand>
        <name>[4Fe-4S] cluster</name>
        <dbReference type="ChEBI" id="CHEBI:49883"/>
        <label>2</label>
    </ligand>
</feature>
<feature type="binding site" evidence="6">
    <location>
        <position position="150"/>
    </location>
    <ligand>
        <name>[4Fe-4S] cluster</name>
        <dbReference type="ChEBI" id="CHEBI:49883"/>
        <label>3</label>
    </ligand>
</feature>
<dbReference type="GO" id="GO:0005737">
    <property type="term" value="C:cytoplasm"/>
    <property type="evidence" value="ECO:0007669"/>
    <property type="project" value="UniProtKB-SubCell"/>
</dbReference>
<dbReference type="PROSITE" id="PS00198">
    <property type="entry name" value="4FE4S_FER_1"/>
    <property type="match status" value="2"/>
</dbReference>
<dbReference type="InterPro" id="IPR050572">
    <property type="entry name" value="Fe-S_Ferredoxin"/>
</dbReference>
<dbReference type="GO" id="GO:0051539">
    <property type="term" value="F:4 iron, 4 sulfur cluster binding"/>
    <property type="evidence" value="ECO:0007669"/>
    <property type="project" value="UniProtKB-UniRule"/>
</dbReference>
<dbReference type="SUPFAM" id="SSF54862">
    <property type="entry name" value="4Fe-4S ferredoxins"/>
    <property type="match status" value="1"/>
</dbReference>
<dbReference type="Proteomes" id="UP000536262">
    <property type="component" value="Unassembled WGS sequence"/>
</dbReference>
<name>A0A7X0F7Y8_9HYPH</name>
<evidence type="ECO:0000259" key="7">
    <source>
        <dbReference type="PROSITE" id="PS51379"/>
    </source>
</evidence>
<accession>A0A7X0F7Y8</accession>
<comment type="cofactor">
    <cofactor evidence="6">
        <name>[4Fe-4S] cluster</name>
        <dbReference type="ChEBI" id="CHEBI:49883"/>
    </cofactor>
</comment>
<evidence type="ECO:0000256" key="3">
    <source>
        <dbReference type="ARBA" id="ARBA00022737"/>
    </source>
</evidence>
<dbReference type="CDD" id="cd10564">
    <property type="entry name" value="NapF_like"/>
    <property type="match status" value="1"/>
</dbReference>
<protein>
    <recommendedName>
        <fullName evidence="6">Ferredoxin-type protein NapF</fullName>
    </recommendedName>
</protein>
<keyword evidence="4 6" id="KW-0408">Iron</keyword>
<feature type="binding site" evidence="6">
    <location>
        <position position="43"/>
    </location>
    <ligand>
        <name>[4Fe-4S] cluster</name>
        <dbReference type="ChEBI" id="CHEBI:49883"/>
        <label>1</label>
    </ligand>
</feature>
<evidence type="ECO:0000313" key="9">
    <source>
        <dbReference type="Proteomes" id="UP000536262"/>
    </source>
</evidence>
<feature type="binding site" evidence="6">
    <location>
        <position position="74"/>
    </location>
    <ligand>
        <name>[4Fe-4S] cluster</name>
        <dbReference type="ChEBI" id="CHEBI:49883"/>
        <label>2</label>
    </ligand>
</feature>
<feature type="domain" description="4Fe-4S ferredoxin-type" evidence="7">
    <location>
        <begin position="27"/>
        <end position="57"/>
    </location>
</feature>
<feature type="domain" description="4Fe-4S ferredoxin-type" evidence="7">
    <location>
        <begin position="131"/>
        <end position="160"/>
    </location>
</feature>